<accession>A0AAE0ES65</accession>
<name>A0AAE0ES65_9CHLO</name>
<dbReference type="AlphaFoldDB" id="A0AAE0ES65"/>
<evidence type="ECO:0000313" key="1">
    <source>
        <dbReference type="EMBL" id="KAK3238389.1"/>
    </source>
</evidence>
<organism evidence="1 2">
    <name type="scientific">Cymbomonas tetramitiformis</name>
    <dbReference type="NCBI Taxonomy" id="36881"/>
    <lineage>
        <taxon>Eukaryota</taxon>
        <taxon>Viridiplantae</taxon>
        <taxon>Chlorophyta</taxon>
        <taxon>Pyramimonadophyceae</taxon>
        <taxon>Pyramimonadales</taxon>
        <taxon>Pyramimonadaceae</taxon>
        <taxon>Cymbomonas</taxon>
    </lineage>
</organism>
<evidence type="ECO:0000313" key="2">
    <source>
        <dbReference type="Proteomes" id="UP001190700"/>
    </source>
</evidence>
<gene>
    <name evidence="1" type="ORF">CYMTET_51593</name>
</gene>
<comment type="caution">
    <text evidence="1">The sequence shown here is derived from an EMBL/GenBank/DDBJ whole genome shotgun (WGS) entry which is preliminary data.</text>
</comment>
<reference evidence="1 2" key="1">
    <citation type="journal article" date="2015" name="Genome Biol. Evol.">
        <title>Comparative Genomics of a Bacterivorous Green Alga Reveals Evolutionary Causalities and Consequences of Phago-Mixotrophic Mode of Nutrition.</title>
        <authorList>
            <person name="Burns J.A."/>
            <person name="Paasch A."/>
            <person name="Narechania A."/>
            <person name="Kim E."/>
        </authorList>
    </citation>
    <scope>NUCLEOTIDE SEQUENCE [LARGE SCALE GENOMIC DNA]</scope>
    <source>
        <strain evidence="1 2">PLY_AMNH</strain>
    </source>
</reference>
<dbReference type="Proteomes" id="UP001190700">
    <property type="component" value="Unassembled WGS sequence"/>
</dbReference>
<proteinExistence type="predicted"/>
<protein>
    <submittedName>
        <fullName evidence="1">Uncharacterized protein</fullName>
    </submittedName>
</protein>
<sequence length="174" mass="20244">MRTQSIATSVPEVPRFQEHTPDQYKVKVYGLTLQRESSRFTSSLSEKVRGGNVPPSSIIFIGDSVIRYQYLSLVYFLKNRHWIGRHQRPNPIEEQTYDSWEDFYNQTSKALTPYELCDCFRVDNPENFTLPFENRYFCGPGLKVSYIQAFGDFGSQGRMNITENPLPVDYETSE</sequence>
<keyword evidence="2" id="KW-1185">Reference proteome</keyword>
<dbReference type="EMBL" id="LGRX02034227">
    <property type="protein sequence ID" value="KAK3238389.1"/>
    <property type="molecule type" value="Genomic_DNA"/>
</dbReference>